<evidence type="ECO:0000313" key="5">
    <source>
        <dbReference type="Proteomes" id="UP000317982"/>
    </source>
</evidence>
<dbReference type="InParanoid" id="A0A545APR4"/>
<dbReference type="RefSeq" id="WP_142706015.1">
    <property type="nucleotide sequence ID" value="NZ_VIRS01000013.1"/>
</dbReference>
<evidence type="ECO:0000259" key="3">
    <source>
        <dbReference type="Pfam" id="PF13191"/>
    </source>
</evidence>
<name>A0A545APR4_9ACTN</name>
<keyword evidence="1" id="KW-0547">Nucleotide-binding</keyword>
<dbReference type="PANTHER" id="PTHR16305:SF28">
    <property type="entry name" value="GUANYLATE CYCLASE DOMAIN-CONTAINING PROTEIN"/>
    <property type="match status" value="1"/>
</dbReference>
<dbReference type="InterPro" id="IPR041664">
    <property type="entry name" value="AAA_16"/>
</dbReference>
<organism evidence="4 5">
    <name type="scientific">Cryptosporangium phraense</name>
    <dbReference type="NCBI Taxonomy" id="2593070"/>
    <lineage>
        <taxon>Bacteria</taxon>
        <taxon>Bacillati</taxon>
        <taxon>Actinomycetota</taxon>
        <taxon>Actinomycetes</taxon>
        <taxon>Cryptosporangiales</taxon>
        <taxon>Cryptosporangiaceae</taxon>
        <taxon>Cryptosporangium</taxon>
    </lineage>
</organism>
<dbReference type="GO" id="GO:0005737">
    <property type="term" value="C:cytoplasm"/>
    <property type="evidence" value="ECO:0007669"/>
    <property type="project" value="TreeGrafter"/>
</dbReference>
<dbReference type="InterPro" id="IPR027417">
    <property type="entry name" value="P-loop_NTPase"/>
</dbReference>
<dbReference type="PANTHER" id="PTHR16305">
    <property type="entry name" value="TESTICULAR SOLUBLE ADENYLYL CYCLASE"/>
    <property type="match status" value="1"/>
</dbReference>
<proteinExistence type="predicted"/>
<dbReference type="Pfam" id="PF13191">
    <property type="entry name" value="AAA_16"/>
    <property type="match status" value="1"/>
</dbReference>
<keyword evidence="5" id="KW-1185">Reference proteome</keyword>
<reference evidence="4 5" key="1">
    <citation type="submission" date="2019-07" db="EMBL/GenBank/DDBJ databases">
        <title>Cryptosporangium phraense sp. nov., isolated from plant litter.</title>
        <authorList>
            <person name="Suriyachadkun C."/>
        </authorList>
    </citation>
    <scope>NUCLEOTIDE SEQUENCE [LARGE SCALE GENOMIC DNA]</scope>
    <source>
        <strain evidence="4 5">A-T 5661</strain>
    </source>
</reference>
<dbReference type="GO" id="GO:0005524">
    <property type="term" value="F:ATP binding"/>
    <property type="evidence" value="ECO:0007669"/>
    <property type="project" value="UniProtKB-KW"/>
</dbReference>
<evidence type="ECO:0000256" key="1">
    <source>
        <dbReference type="ARBA" id="ARBA00022741"/>
    </source>
</evidence>
<evidence type="ECO:0000256" key="2">
    <source>
        <dbReference type="ARBA" id="ARBA00022840"/>
    </source>
</evidence>
<dbReference type="EMBL" id="VIRS01000013">
    <property type="protein sequence ID" value="TQS43317.1"/>
    <property type="molecule type" value="Genomic_DNA"/>
</dbReference>
<dbReference type="GO" id="GO:0004016">
    <property type="term" value="F:adenylate cyclase activity"/>
    <property type="evidence" value="ECO:0007669"/>
    <property type="project" value="TreeGrafter"/>
</dbReference>
<dbReference type="Gene3D" id="3.40.50.300">
    <property type="entry name" value="P-loop containing nucleotide triphosphate hydrolases"/>
    <property type="match status" value="1"/>
</dbReference>
<dbReference type="OrthoDB" id="134712at2"/>
<feature type="domain" description="Orc1-like AAA ATPase" evidence="3">
    <location>
        <begin position="15"/>
        <end position="177"/>
    </location>
</feature>
<gene>
    <name evidence="4" type="ORF">FL583_18915</name>
</gene>
<dbReference type="Proteomes" id="UP000317982">
    <property type="component" value="Unassembled WGS sequence"/>
</dbReference>
<protein>
    <submittedName>
        <fullName evidence="4">AAA family ATPase</fullName>
    </submittedName>
</protein>
<comment type="caution">
    <text evidence="4">The sequence shown here is derived from an EMBL/GenBank/DDBJ whole genome shotgun (WGS) entry which is preliminary data.</text>
</comment>
<accession>A0A545APR4</accession>
<sequence>MTTRYVAMPGEPPEIVGREEELTVLRSEWDRARSGGTGLVVVEGAPGVGKTHLLDHFADLAGGRFVVWGRCLEGDGTPTMWPWVHAVTAILAGLPDHVRNEQHSAELRGLLAPDGAALDAATLPHSVARFRLFERIVGLVAAAAARRPLMLIIDDLHWADAASLHLLEHLVKRLPPGTMLIGALRTQAPAPVPDLTRALAAASGVPGHRRLRLEALDPDEVCELVRREIGRTPSPDLIRIVYARTAGNPFFVRELARLLVDRDARVGVPSSVRDVVRDRTAGLPDDTRYLLRLGALIGRQIDVRVLADAADLDVAGCLDRLQPVEALDLLEPVPGDPYSYRYTHDLVRESIAAEASPNRVPYLHLRVADALERLAPDGDPPAERLAHHLWAAGPLADPARTARALIRAGRNAAAKSAFEAAERQLLSAVRLARAANVAEAELSALTYLQALIGVQPSWAASVEQLKFPERAADLAAGLGRGREAAANLFTYWSSLTNVLELGRAGEVALRLRRRAEESSDPVERAYGWYAWGLHQQSVGRIGESCRYLNRLRTNLLGGLPGREDDPIRHDLRILLGGMIAESTALNGEVGAARTLFDQLEAEAGDDPHAITAWATLSARTAALVGEPEWALYASARGIAVESASSFAWHRIHQRLAGCWARAVVGLDPDGAAVEARQIIATNLVDPPITSISSAHALLAEMRLAVGALDEATEALDRSDHFLERFGQRYAEGLNLLLRARLLRASGQASAVVRVAAERARALSVEREAYLYAQRADDLLDEIDGAPW</sequence>
<dbReference type="AlphaFoldDB" id="A0A545APR4"/>
<evidence type="ECO:0000313" key="4">
    <source>
        <dbReference type="EMBL" id="TQS43317.1"/>
    </source>
</evidence>
<dbReference type="SUPFAM" id="SSF52540">
    <property type="entry name" value="P-loop containing nucleoside triphosphate hydrolases"/>
    <property type="match status" value="1"/>
</dbReference>
<keyword evidence="2" id="KW-0067">ATP-binding</keyword>